<protein>
    <submittedName>
        <fullName evidence="2">MarR family winged helix-turn-helix transcriptional regulator</fullName>
    </submittedName>
</protein>
<organism evidence="2 3">
    <name type="scientific">Candidatus Brachybacterium merdavium</name>
    <dbReference type="NCBI Taxonomy" id="2838513"/>
    <lineage>
        <taxon>Bacteria</taxon>
        <taxon>Bacillati</taxon>
        <taxon>Actinomycetota</taxon>
        <taxon>Actinomycetes</taxon>
        <taxon>Micrococcales</taxon>
        <taxon>Dermabacteraceae</taxon>
        <taxon>Brachybacterium</taxon>
    </lineage>
</organism>
<dbReference type="SMART" id="SM00347">
    <property type="entry name" value="HTH_MARR"/>
    <property type="match status" value="1"/>
</dbReference>
<proteinExistence type="predicted"/>
<dbReference type="InterPro" id="IPR000835">
    <property type="entry name" value="HTH_MarR-typ"/>
</dbReference>
<dbReference type="GO" id="GO:0006950">
    <property type="term" value="P:response to stress"/>
    <property type="evidence" value="ECO:0007669"/>
    <property type="project" value="TreeGrafter"/>
</dbReference>
<dbReference type="EMBL" id="DWZH01000087">
    <property type="protein sequence ID" value="HJB11012.1"/>
    <property type="molecule type" value="Genomic_DNA"/>
</dbReference>
<dbReference type="InterPro" id="IPR036388">
    <property type="entry name" value="WH-like_DNA-bd_sf"/>
</dbReference>
<dbReference type="Proteomes" id="UP000823823">
    <property type="component" value="Unassembled WGS sequence"/>
</dbReference>
<evidence type="ECO:0000259" key="1">
    <source>
        <dbReference type="PROSITE" id="PS50995"/>
    </source>
</evidence>
<comment type="caution">
    <text evidence="2">The sequence shown here is derived from an EMBL/GenBank/DDBJ whole genome shotgun (WGS) entry which is preliminary data.</text>
</comment>
<gene>
    <name evidence="2" type="ORF">H9786_10875</name>
</gene>
<feature type="domain" description="HTH marR-type" evidence="1">
    <location>
        <begin position="7"/>
        <end position="146"/>
    </location>
</feature>
<dbReference type="Pfam" id="PF12802">
    <property type="entry name" value="MarR_2"/>
    <property type="match status" value="1"/>
</dbReference>
<sequence>MENALPPDQLAARLAEVYVEIGPLYRKVARIVERSQPVMGMSVGVRAVLEQLSRLGERTVPQLARAQDLSRQFVQRMVNDAKEAGFVELAPNPAHRRSSLVRLTQAGRTAIDSVTERERELMSRVGGSLTGAELDATLRVLRHMLAGLEAVEKEQLSGA</sequence>
<reference evidence="2" key="1">
    <citation type="journal article" date="2021" name="PeerJ">
        <title>Extensive microbial diversity within the chicken gut microbiome revealed by metagenomics and culture.</title>
        <authorList>
            <person name="Gilroy R."/>
            <person name="Ravi A."/>
            <person name="Getino M."/>
            <person name="Pursley I."/>
            <person name="Horton D.L."/>
            <person name="Alikhan N.F."/>
            <person name="Baker D."/>
            <person name="Gharbi K."/>
            <person name="Hall N."/>
            <person name="Watson M."/>
            <person name="Adriaenssens E.M."/>
            <person name="Foster-Nyarko E."/>
            <person name="Jarju S."/>
            <person name="Secka A."/>
            <person name="Antonio M."/>
            <person name="Oren A."/>
            <person name="Chaudhuri R.R."/>
            <person name="La Ragione R."/>
            <person name="Hildebrand F."/>
            <person name="Pallen M.J."/>
        </authorList>
    </citation>
    <scope>NUCLEOTIDE SEQUENCE</scope>
    <source>
        <strain evidence="2">ChiHjej13B12-24818</strain>
    </source>
</reference>
<dbReference type="PROSITE" id="PS50995">
    <property type="entry name" value="HTH_MARR_2"/>
    <property type="match status" value="1"/>
</dbReference>
<dbReference type="AlphaFoldDB" id="A0A9D2LE40"/>
<dbReference type="PANTHER" id="PTHR33164">
    <property type="entry name" value="TRANSCRIPTIONAL REGULATOR, MARR FAMILY"/>
    <property type="match status" value="1"/>
</dbReference>
<name>A0A9D2LE40_9MICO</name>
<evidence type="ECO:0000313" key="3">
    <source>
        <dbReference type="Proteomes" id="UP000823823"/>
    </source>
</evidence>
<dbReference type="InterPro" id="IPR036390">
    <property type="entry name" value="WH_DNA-bd_sf"/>
</dbReference>
<evidence type="ECO:0000313" key="2">
    <source>
        <dbReference type="EMBL" id="HJB11012.1"/>
    </source>
</evidence>
<dbReference type="PANTHER" id="PTHR33164:SF99">
    <property type="entry name" value="MARR FAMILY REGULATORY PROTEIN"/>
    <property type="match status" value="1"/>
</dbReference>
<dbReference type="SUPFAM" id="SSF46785">
    <property type="entry name" value="Winged helix' DNA-binding domain"/>
    <property type="match status" value="1"/>
</dbReference>
<dbReference type="GO" id="GO:0003700">
    <property type="term" value="F:DNA-binding transcription factor activity"/>
    <property type="evidence" value="ECO:0007669"/>
    <property type="project" value="InterPro"/>
</dbReference>
<reference evidence="2" key="2">
    <citation type="submission" date="2021-04" db="EMBL/GenBank/DDBJ databases">
        <authorList>
            <person name="Gilroy R."/>
        </authorList>
    </citation>
    <scope>NUCLEOTIDE SEQUENCE</scope>
    <source>
        <strain evidence="2">ChiHjej13B12-24818</strain>
    </source>
</reference>
<accession>A0A9D2LE40</accession>
<dbReference type="Gene3D" id="1.10.10.10">
    <property type="entry name" value="Winged helix-like DNA-binding domain superfamily/Winged helix DNA-binding domain"/>
    <property type="match status" value="1"/>
</dbReference>
<dbReference type="InterPro" id="IPR039422">
    <property type="entry name" value="MarR/SlyA-like"/>
</dbReference>